<keyword evidence="1" id="KW-0472">Membrane</keyword>
<organism evidence="2 3">
    <name type="scientific">Altererythrobacter epoxidivorans</name>
    <dbReference type="NCBI Taxonomy" id="361183"/>
    <lineage>
        <taxon>Bacteria</taxon>
        <taxon>Pseudomonadati</taxon>
        <taxon>Pseudomonadota</taxon>
        <taxon>Alphaproteobacteria</taxon>
        <taxon>Sphingomonadales</taxon>
        <taxon>Erythrobacteraceae</taxon>
        <taxon>Altererythrobacter</taxon>
    </lineage>
</organism>
<dbReference type="PATRIC" id="fig|361183.4.peg.249"/>
<accession>A0A0M4MTQ8</accession>
<evidence type="ECO:0000313" key="2">
    <source>
        <dbReference type="EMBL" id="ALE15563.1"/>
    </source>
</evidence>
<reference evidence="2 3" key="1">
    <citation type="submission" date="2015-09" db="EMBL/GenBank/DDBJ databases">
        <title>Complete genome sequence of a benzo[a]pyrene-degrading bacterium Altererythrobacter epoxidivorans CGMCC 1.7731T.</title>
        <authorList>
            <person name="Li Z."/>
            <person name="Cheng H."/>
            <person name="Huo Y."/>
            <person name="Xu X."/>
        </authorList>
    </citation>
    <scope>NUCLEOTIDE SEQUENCE [LARGE SCALE GENOMIC DNA]</scope>
    <source>
        <strain evidence="2 3">CGMCC 1.7731</strain>
    </source>
</reference>
<feature type="transmembrane region" description="Helical" evidence="1">
    <location>
        <begin position="83"/>
        <end position="103"/>
    </location>
</feature>
<protein>
    <submittedName>
        <fullName evidence="2">Permease of the drug /metabolite transporter (DMT) superfamily</fullName>
    </submittedName>
</protein>
<evidence type="ECO:0000313" key="3">
    <source>
        <dbReference type="Proteomes" id="UP000057938"/>
    </source>
</evidence>
<keyword evidence="1" id="KW-1133">Transmembrane helix</keyword>
<sequence>MALALLALPAIAMQFTGEVNWTATDFIFAAILIGALGIGIELAVRMGRTLPKRLGIAIASLAGFMTFWSNAAVGIIGDEGSPVNSGFFLLVIFAVVVSALVRLRPAPMKWLMAFMAAAQFALGIAATQMMPGHAVEWGILAFFAGMWSVAAGCFHLAASWGQAVDR</sequence>
<keyword evidence="3" id="KW-1185">Reference proteome</keyword>
<name>A0A0M4MTQ8_9SPHN</name>
<feature type="transmembrane region" description="Helical" evidence="1">
    <location>
        <begin position="110"/>
        <end position="131"/>
    </location>
</feature>
<dbReference type="AlphaFoldDB" id="A0A0M4MTQ8"/>
<evidence type="ECO:0000256" key="1">
    <source>
        <dbReference type="SAM" id="Phobius"/>
    </source>
</evidence>
<dbReference type="EMBL" id="CP012669">
    <property type="protein sequence ID" value="ALE15563.1"/>
    <property type="molecule type" value="Genomic_DNA"/>
</dbReference>
<proteinExistence type="predicted"/>
<gene>
    <name evidence="2" type="ORF">AMC99_00247</name>
</gene>
<dbReference type="Proteomes" id="UP000057938">
    <property type="component" value="Chromosome"/>
</dbReference>
<feature type="transmembrane region" description="Helical" evidence="1">
    <location>
        <begin position="137"/>
        <end position="158"/>
    </location>
</feature>
<keyword evidence="1" id="KW-0812">Transmembrane</keyword>
<feature type="transmembrane region" description="Helical" evidence="1">
    <location>
        <begin position="56"/>
        <end position="77"/>
    </location>
</feature>
<dbReference type="KEGG" id="aep:AMC99_00247"/>
<feature type="transmembrane region" description="Helical" evidence="1">
    <location>
        <begin position="26"/>
        <end position="44"/>
    </location>
</feature>